<sequence length="254" mass="28114">VSRYCDASDEIRRLEDSLNDKTLRLAHSEKEVGTLRRMMHRQEKGLENTAQILQAPEKLYKQALVDAKMWQQRAQEAQAEVKGQNRMVRAQQIELSTLAKRLRSYSSVVSRLESTVNERLNASLSGTVSLFNGGTGGVGNRVEGDGTRKQREKLSRLNASVGAVGRTGKSMIATGTRQPKKAGRKNRSKSRLDDSGVVDSLLRSPVMPDTPLLGADSTVKAPSKRDMRNTTRDPFDEYDTPEQDEEAEAAQVGV</sequence>
<feature type="coiled-coil region" evidence="1">
    <location>
        <begin position="60"/>
        <end position="94"/>
    </location>
</feature>
<keyword evidence="1" id="KW-0175">Coiled coil</keyword>
<organism evidence="3 4">
    <name type="scientific">Kipferlia bialata</name>
    <dbReference type="NCBI Taxonomy" id="797122"/>
    <lineage>
        <taxon>Eukaryota</taxon>
        <taxon>Metamonada</taxon>
        <taxon>Carpediemonas-like organisms</taxon>
        <taxon>Kipferlia</taxon>
    </lineage>
</organism>
<dbReference type="Proteomes" id="UP000265618">
    <property type="component" value="Unassembled WGS sequence"/>
</dbReference>
<keyword evidence="4" id="KW-1185">Reference proteome</keyword>
<protein>
    <submittedName>
        <fullName evidence="3">Uncharacterized protein</fullName>
    </submittedName>
</protein>
<name>A0A9K3D570_9EUKA</name>
<reference evidence="3 4" key="1">
    <citation type="journal article" date="2018" name="PLoS ONE">
        <title>The draft genome of Kipferlia bialata reveals reductive genome evolution in fornicate parasites.</title>
        <authorList>
            <person name="Tanifuji G."/>
            <person name="Takabayashi S."/>
            <person name="Kume K."/>
            <person name="Takagi M."/>
            <person name="Nakayama T."/>
            <person name="Kamikawa R."/>
            <person name="Inagaki Y."/>
            <person name="Hashimoto T."/>
        </authorList>
    </citation>
    <scope>NUCLEOTIDE SEQUENCE [LARGE SCALE GENOMIC DNA]</scope>
    <source>
        <strain evidence="3">NY0173</strain>
    </source>
</reference>
<evidence type="ECO:0000256" key="1">
    <source>
        <dbReference type="SAM" id="Coils"/>
    </source>
</evidence>
<evidence type="ECO:0000313" key="3">
    <source>
        <dbReference type="EMBL" id="GIQ88565.1"/>
    </source>
</evidence>
<evidence type="ECO:0000313" key="4">
    <source>
        <dbReference type="Proteomes" id="UP000265618"/>
    </source>
</evidence>
<feature type="compositionally biased region" description="Basic residues" evidence="2">
    <location>
        <begin position="178"/>
        <end position="189"/>
    </location>
</feature>
<dbReference type="AlphaFoldDB" id="A0A9K3D570"/>
<dbReference type="EMBL" id="BDIP01004184">
    <property type="protein sequence ID" value="GIQ88565.1"/>
    <property type="molecule type" value="Genomic_DNA"/>
</dbReference>
<gene>
    <name evidence="3" type="ORF">KIPB_010844</name>
</gene>
<comment type="caution">
    <text evidence="3">The sequence shown here is derived from an EMBL/GenBank/DDBJ whole genome shotgun (WGS) entry which is preliminary data.</text>
</comment>
<feature type="compositionally biased region" description="Basic and acidic residues" evidence="2">
    <location>
        <begin position="223"/>
        <end position="235"/>
    </location>
</feature>
<feature type="non-terminal residue" evidence="3">
    <location>
        <position position="1"/>
    </location>
</feature>
<feature type="region of interest" description="Disordered" evidence="2">
    <location>
        <begin position="163"/>
        <end position="254"/>
    </location>
</feature>
<proteinExistence type="predicted"/>
<feature type="compositionally biased region" description="Acidic residues" evidence="2">
    <location>
        <begin position="236"/>
        <end position="248"/>
    </location>
</feature>
<accession>A0A9K3D570</accession>
<evidence type="ECO:0000256" key="2">
    <source>
        <dbReference type="SAM" id="MobiDB-lite"/>
    </source>
</evidence>